<accession>A0A1G5KHY4</accession>
<evidence type="ECO:0000313" key="2">
    <source>
        <dbReference type="Proteomes" id="UP000183031"/>
    </source>
</evidence>
<dbReference type="RefSeq" id="WP_072010094.1">
    <property type="nucleotide sequence ID" value="NZ_CBCSIN010000007.1"/>
</dbReference>
<evidence type="ECO:0000313" key="1">
    <source>
        <dbReference type="EMBL" id="SCY99539.1"/>
    </source>
</evidence>
<gene>
    <name evidence="1" type="ORF">SAMN02927935_03383</name>
</gene>
<keyword evidence="2" id="KW-1185">Reference proteome</keyword>
<dbReference type="EMBL" id="FMUT01000009">
    <property type="protein sequence ID" value="SCY99539.1"/>
    <property type="molecule type" value="Genomic_DNA"/>
</dbReference>
<protein>
    <submittedName>
        <fullName evidence="1">Phage regulatory protein, rha family</fullName>
    </submittedName>
</protein>
<name>A0A1G5KHY4_9GAMM</name>
<organism evidence="1 2">
    <name type="scientific">Serratia nematodiphila</name>
    <dbReference type="NCBI Taxonomy" id="458197"/>
    <lineage>
        <taxon>Bacteria</taxon>
        <taxon>Pseudomonadati</taxon>
        <taxon>Pseudomonadota</taxon>
        <taxon>Gammaproteobacteria</taxon>
        <taxon>Enterobacterales</taxon>
        <taxon>Yersiniaceae</taxon>
        <taxon>Serratia</taxon>
    </lineage>
</organism>
<dbReference type="InterPro" id="IPR014054">
    <property type="entry name" value="Phage_regulatory_Rha"/>
</dbReference>
<sequence length="234" mass="25927">MTNQILSLHPEVSVSNGKAITSSQSVADYFGKLHKDVLKRIETLDCSPNFTSANFCAHVQEVTIGNGAVRKSKVYDMTKNGFVFLVMGFTGKKAAQFKEAYIAEFDRMESELTSQRYGHNTLGDLTGTANLSALVDKLQQIIHEGEFIPAGKRPNYSLPANRKHEATIIRDFLSKDDSSTLLTLLEWLRADGFDVSAADRELDIIRGYVGGMRRALGDIQTHARYIDHAIGNVN</sequence>
<reference evidence="1 2" key="1">
    <citation type="submission" date="2016-10" db="EMBL/GenBank/DDBJ databases">
        <authorList>
            <person name="Varghese N."/>
            <person name="Submissions S."/>
        </authorList>
    </citation>
    <scope>NUCLEOTIDE SEQUENCE [LARGE SCALE GENOMIC DNA]</scope>
    <source>
        <strain evidence="1 2">CGMCC 1.6853</strain>
    </source>
</reference>
<dbReference type="Pfam" id="PF09669">
    <property type="entry name" value="Phage_pRha"/>
    <property type="match status" value="1"/>
</dbReference>
<comment type="caution">
    <text evidence="1">The sequence shown here is derived from an EMBL/GenBank/DDBJ whole genome shotgun (WGS) entry which is preliminary data.</text>
</comment>
<dbReference type="NCBIfam" id="TIGR02681">
    <property type="entry name" value="phage_pRha"/>
    <property type="match status" value="1"/>
</dbReference>
<dbReference type="Proteomes" id="UP000183031">
    <property type="component" value="Unassembled WGS sequence"/>
</dbReference>
<proteinExistence type="predicted"/>